<proteinExistence type="predicted"/>
<dbReference type="RefSeq" id="WP_032683767.1">
    <property type="nucleotide sequence ID" value="NZ_JGZA01000015.1"/>
</dbReference>
<keyword evidence="1" id="KW-0645">Protease</keyword>
<dbReference type="GO" id="GO:0008233">
    <property type="term" value="F:peptidase activity"/>
    <property type="evidence" value="ECO:0007669"/>
    <property type="project" value="UniProtKB-KW"/>
</dbReference>
<accession>A0A087BFG1</accession>
<dbReference type="GO" id="GO:0006508">
    <property type="term" value="P:proteolysis"/>
    <property type="evidence" value="ECO:0007669"/>
    <property type="project" value="UniProtKB-KW"/>
</dbReference>
<comment type="caution">
    <text evidence="1">The sequence shown here is derived from an EMBL/GenBank/DDBJ whole genome shotgun (WGS) entry which is preliminary data.</text>
</comment>
<evidence type="ECO:0000313" key="2">
    <source>
        <dbReference type="Proteomes" id="UP000029024"/>
    </source>
</evidence>
<dbReference type="AlphaFoldDB" id="A0A087BFG1"/>
<protein>
    <submittedName>
        <fullName evidence="1">ATP-dependent serine Clp protease</fullName>
    </submittedName>
</protein>
<organism evidence="1 2">
    <name type="scientific">Bifidobacterium longum subsp. suis</name>
    <dbReference type="NCBI Taxonomy" id="1695"/>
    <lineage>
        <taxon>Bacteria</taxon>
        <taxon>Bacillati</taxon>
        <taxon>Actinomycetota</taxon>
        <taxon>Actinomycetes</taxon>
        <taxon>Bifidobacteriales</taxon>
        <taxon>Bifidobacteriaceae</taxon>
        <taxon>Bifidobacterium</taxon>
    </lineage>
</organism>
<keyword evidence="1" id="KW-0378">Hydrolase</keyword>
<gene>
    <name evidence="1" type="ORF">BLSS_0062</name>
</gene>
<evidence type="ECO:0000313" key="1">
    <source>
        <dbReference type="EMBL" id="KFI69761.1"/>
    </source>
</evidence>
<dbReference type="EMBL" id="JGZA01000015">
    <property type="protein sequence ID" value="KFI69761.1"/>
    <property type="molecule type" value="Genomic_DNA"/>
</dbReference>
<name>A0A087BFG1_BIFLN</name>
<sequence>MTSTSTDFKPTVEDFDQWTEKNDEEAFASIAQNYKVRHIIKGDVYWALVPGGRTYKLPLSMSIDDFTRLSNTSDDTESVEQLKRILSAFAGDKQAKQLNGEPVQVVFNLLSDYGDAVVRAQGASLGKSNGSPASSPTTGA</sequence>
<dbReference type="Proteomes" id="UP000029024">
    <property type="component" value="Unassembled WGS sequence"/>
</dbReference>
<reference evidence="1 2" key="1">
    <citation type="submission" date="2014-03" db="EMBL/GenBank/DDBJ databases">
        <title>Genomics of Bifidobacteria.</title>
        <authorList>
            <person name="Ventura M."/>
            <person name="Milani C."/>
            <person name="Lugli G.A."/>
        </authorList>
    </citation>
    <scope>NUCLEOTIDE SEQUENCE [LARGE SCALE GENOMIC DNA]</scope>
    <source>
        <strain evidence="1 2">LMG 21814</strain>
    </source>
</reference>